<evidence type="ECO:0000256" key="1">
    <source>
        <dbReference type="ARBA" id="ARBA00022553"/>
    </source>
</evidence>
<dbReference type="EMBL" id="JBJQND010000018">
    <property type="protein sequence ID" value="KAL3836118.1"/>
    <property type="molecule type" value="Genomic_DNA"/>
</dbReference>
<keyword evidence="1" id="KW-0597">Phosphoprotein</keyword>
<proteinExistence type="predicted"/>
<feature type="region of interest" description="Disordered" evidence="6">
    <location>
        <begin position="1"/>
        <end position="24"/>
    </location>
</feature>
<gene>
    <name evidence="9" type="ORF">ACJMK2_021569</name>
</gene>
<protein>
    <submittedName>
        <fullName evidence="9">Uncharacterized protein</fullName>
    </submittedName>
</protein>
<evidence type="ECO:0000256" key="5">
    <source>
        <dbReference type="PROSITE-ProRule" id="PRU00024"/>
    </source>
</evidence>
<dbReference type="InterPro" id="IPR027370">
    <property type="entry name" value="Znf-RING_euk"/>
</dbReference>
<evidence type="ECO:0000256" key="3">
    <source>
        <dbReference type="ARBA" id="ARBA00022771"/>
    </source>
</evidence>
<comment type="caution">
    <text evidence="9">The sequence shown here is derived from an EMBL/GenBank/DDBJ whole genome shotgun (WGS) entry which is preliminary data.</text>
</comment>
<dbReference type="PROSITE" id="PS50089">
    <property type="entry name" value="ZF_RING_2"/>
    <property type="match status" value="1"/>
</dbReference>
<dbReference type="AlphaFoldDB" id="A0ABD3TIX9"/>
<sequence>MEGIWTSASRSNPKSKSNQKGGQDLEDLKECNCPLCLKDFKTPRILPCLDTFCEECLLTYITGRRIQNSFACPICKILTESHSKEDISKNFAAIFPLNAIAESLVSTEGKTKPEQYCDRCKVGNDHSSPATSFCIACSEYFCDGCVQSHTSFKALADHKIIQKNDPSIKLASSLKHVLNCTNHPDRVLEQFCRDHNCTCCSICFEKTHKRCLNALTLSSYAQEKLKNSSSHEIPIYLQEVSRQLQSCVDINEKQITLLQEKVKDLPDQIRNMRAKVIELLNVLEKRIVDESETILQEQSKKIHEDNKRCKSLIASIRLSSLILTNATSHGTDIQNYLTQQLIRQKLDKIKEEVLENYTVTRAFDIKLHFHHIFQDLLLLDERKLAELSVKDVSIPISHSSNVANVSSSGRKETDKGKNKTIETKTMKDGISGVEFVTTFGTLYPSDGIKPRYTGAAFLPEGNIFLVDFSNSKCCLYDSDYAFVDAFILPRSPRDATHLEGKRIAVSIPVSKEIEILMIDRGIKSIKTVTTRHQCYGLTSLNSEQLVVSGHNLEAKRHFWAIITTGGKERHYQEIEETVSGSNISHVTVNGAKTCVYVSCAALEAVFSFTLEGQIVYRYKDKDLKHPHGVGVDQQGNMYVLGWGSNNLHQVSPEGVCIRVITSGIPHNPRYICFTESRDMFLITHGRFFSEEVSLYRLKSPVS</sequence>
<dbReference type="InterPro" id="IPR013083">
    <property type="entry name" value="Znf_RING/FYVE/PHD"/>
</dbReference>
<dbReference type="Gene3D" id="3.30.40.10">
    <property type="entry name" value="Zinc/RING finger domain, C3HC4 (zinc finger)"/>
    <property type="match status" value="1"/>
</dbReference>
<feature type="domain" description="RING-type" evidence="7">
    <location>
        <begin position="33"/>
        <end position="76"/>
    </location>
</feature>
<evidence type="ECO:0000256" key="2">
    <source>
        <dbReference type="ARBA" id="ARBA00022723"/>
    </source>
</evidence>
<evidence type="ECO:0000259" key="8">
    <source>
        <dbReference type="PROSITE" id="PS50119"/>
    </source>
</evidence>
<keyword evidence="3 5" id="KW-0863">Zinc-finger</keyword>
<name>A0ABD3TIX9_SINWO</name>
<accession>A0ABD3TIX9</accession>
<evidence type="ECO:0000259" key="7">
    <source>
        <dbReference type="PROSITE" id="PS50089"/>
    </source>
</evidence>
<keyword evidence="2" id="KW-0479">Metal-binding</keyword>
<reference evidence="9 10" key="1">
    <citation type="submission" date="2024-11" db="EMBL/GenBank/DDBJ databases">
        <title>Chromosome-level genome assembly of the freshwater bivalve Anodonta woodiana.</title>
        <authorList>
            <person name="Chen X."/>
        </authorList>
    </citation>
    <scope>NUCLEOTIDE SEQUENCE [LARGE SCALE GENOMIC DNA]</scope>
    <source>
        <strain evidence="9">MN2024</strain>
        <tissue evidence="9">Gills</tissue>
    </source>
</reference>
<dbReference type="SUPFAM" id="SSF101898">
    <property type="entry name" value="NHL repeat"/>
    <property type="match status" value="1"/>
</dbReference>
<dbReference type="GO" id="GO:0008270">
    <property type="term" value="F:zinc ion binding"/>
    <property type="evidence" value="ECO:0007669"/>
    <property type="project" value="UniProtKB-KW"/>
</dbReference>
<evidence type="ECO:0000313" key="10">
    <source>
        <dbReference type="Proteomes" id="UP001634394"/>
    </source>
</evidence>
<dbReference type="Gene3D" id="2.120.10.30">
    <property type="entry name" value="TolB, C-terminal domain"/>
    <property type="match status" value="1"/>
</dbReference>
<evidence type="ECO:0000256" key="6">
    <source>
        <dbReference type="SAM" id="MobiDB-lite"/>
    </source>
</evidence>
<dbReference type="InterPro" id="IPR047153">
    <property type="entry name" value="TRIM45/56/19-like"/>
</dbReference>
<keyword evidence="4" id="KW-0862">Zinc</keyword>
<dbReference type="InterPro" id="IPR011042">
    <property type="entry name" value="6-blade_b-propeller_TolB-like"/>
</dbReference>
<dbReference type="Gene3D" id="3.30.160.60">
    <property type="entry name" value="Classic Zinc Finger"/>
    <property type="match status" value="1"/>
</dbReference>
<organism evidence="9 10">
    <name type="scientific">Sinanodonta woodiana</name>
    <name type="common">Chinese pond mussel</name>
    <name type="synonym">Anodonta woodiana</name>
    <dbReference type="NCBI Taxonomy" id="1069815"/>
    <lineage>
        <taxon>Eukaryota</taxon>
        <taxon>Metazoa</taxon>
        <taxon>Spiralia</taxon>
        <taxon>Lophotrochozoa</taxon>
        <taxon>Mollusca</taxon>
        <taxon>Bivalvia</taxon>
        <taxon>Autobranchia</taxon>
        <taxon>Heteroconchia</taxon>
        <taxon>Palaeoheterodonta</taxon>
        <taxon>Unionida</taxon>
        <taxon>Unionoidea</taxon>
        <taxon>Unionidae</taxon>
        <taxon>Unioninae</taxon>
        <taxon>Sinanodonta</taxon>
    </lineage>
</organism>
<dbReference type="SUPFAM" id="SSF57850">
    <property type="entry name" value="RING/U-box"/>
    <property type="match status" value="1"/>
</dbReference>
<dbReference type="PROSITE" id="PS50119">
    <property type="entry name" value="ZF_BBOX"/>
    <property type="match status" value="1"/>
</dbReference>
<feature type="domain" description="B box-type" evidence="8">
    <location>
        <begin position="112"/>
        <end position="163"/>
    </location>
</feature>
<dbReference type="PANTHER" id="PTHR25462:SF296">
    <property type="entry name" value="MEIOTIC P26, ISOFORM F"/>
    <property type="match status" value="1"/>
</dbReference>
<keyword evidence="10" id="KW-1185">Reference proteome</keyword>
<feature type="compositionally biased region" description="Polar residues" evidence="6">
    <location>
        <begin position="1"/>
        <end position="21"/>
    </location>
</feature>
<dbReference type="InterPro" id="IPR001841">
    <property type="entry name" value="Znf_RING"/>
</dbReference>
<dbReference type="SMART" id="SM00184">
    <property type="entry name" value="RING"/>
    <property type="match status" value="1"/>
</dbReference>
<evidence type="ECO:0000256" key="4">
    <source>
        <dbReference type="ARBA" id="ARBA00022833"/>
    </source>
</evidence>
<dbReference type="Pfam" id="PF13445">
    <property type="entry name" value="zf-RING_UBOX"/>
    <property type="match status" value="1"/>
</dbReference>
<dbReference type="InterPro" id="IPR000315">
    <property type="entry name" value="Znf_B-box"/>
</dbReference>
<dbReference type="PANTHER" id="PTHR25462">
    <property type="entry name" value="BONUS, ISOFORM C-RELATED"/>
    <property type="match status" value="1"/>
</dbReference>
<evidence type="ECO:0000313" key="9">
    <source>
        <dbReference type="EMBL" id="KAL3836118.1"/>
    </source>
</evidence>
<dbReference type="Proteomes" id="UP001634394">
    <property type="component" value="Unassembled WGS sequence"/>
</dbReference>